<comment type="caution">
    <text evidence="1">The sequence shown here is derived from an EMBL/GenBank/DDBJ whole genome shotgun (WGS) entry which is preliminary data.</text>
</comment>
<evidence type="ECO:0000313" key="2">
    <source>
        <dbReference type="Proteomes" id="UP000287447"/>
    </source>
</evidence>
<gene>
    <name evidence="1" type="ORF">EOI86_06355</name>
</gene>
<organism evidence="1 2">
    <name type="scientific">Hwanghaeella grinnelliae</name>
    <dbReference type="NCBI Taxonomy" id="2500179"/>
    <lineage>
        <taxon>Bacteria</taxon>
        <taxon>Pseudomonadati</taxon>
        <taxon>Pseudomonadota</taxon>
        <taxon>Alphaproteobacteria</taxon>
        <taxon>Rhodospirillales</taxon>
        <taxon>Rhodospirillaceae</taxon>
        <taxon>Hwanghaeella</taxon>
    </lineage>
</organism>
<evidence type="ECO:0000313" key="1">
    <source>
        <dbReference type="EMBL" id="RVU38884.1"/>
    </source>
</evidence>
<keyword evidence="2" id="KW-1185">Reference proteome</keyword>
<reference evidence="2" key="1">
    <citation type="submission" date="2019-01" db="EMBL/GenBank/DDBJ databases">
        <title>Gri0909 isolated from a small marine red alga.</title>
        <authorList>
            <person name="Kim J."/>
            <person name="Jeong S.E."/>
            <person name="Jeon C.O."/>
        </authorList>
    </citation>
    <scope>NUCLEOTIDE SEQUENCE [LARGE SCALE GENOMIC DNA]</scope>
    <source>
        <strain evidence="2">Gri0909</strain>
    </source>
</reference>
<dbReference type="AlphaFoldDB" id="A0A3S2Y595"/>
<name>A0A3S2Y595_9PROT</name>
<sequence>MGRQTTAFQMVATILLFLTGCNGTANLSGFEASLNQAGYSIYYPLRENWGPNYVILGDLKDKKLVNVEEICPEGLFEYERSLIRNSNVILANYSGHSDRDFSIGASLLEKVFGPSSSAKLGVETKQSSNVKIALTNTSEDSIATSELIFDQTGMTRPIKKQCLARVKQLLDQGNANRLFVVVRAIKGQLRYEFSETNLFKAEAGLTLAKQVGASAGANWKAVGDTGLEVGGENPFFLGVASQGGLAKIADILPTGLASANIRRVILEPVDVLEVQ</sequence>
<dbReference type="PROSITE" id="PS51257">
    <property type="entry name" value="PROKAR_LIPOPROTEIN"/>
    <property type="match status" value="1"/>
</dbReference>
<dbReference type="Proteomes" id="UP000287447">
    <property type="component" value="Unassembled WGS sequence"/>
</dbReference>
<protein>
    <submittedName>
        <fullName evidence="1">Uncharacterized protein</fullName>
    </submittedName>
</protein>
<dbReference type="EMBL" id="SADE01000001">
    <property type="protein sequence ID" value="RVU38884.1"/>
    <property type="molecule type" value="Genomic_DNA"/>
</dbReference>
<dbReference type="RefSeq" id="WP_127764255.1">
    <property type="nucleotide sequence ID" value="NZ_SADE01000001.1"/>
</dbReference>
<proteinExistence type="predicted"/>
<accession>A0A3S2Y595</accession>